<keyword evidence="3" id="KW-0815">Transposition</keyword>
<evidence type="ECO:0000256" key="3">
    <source>
        <dbReference type="ARBA" id="ARBA00022578"/>
    </source>
</evidence>
<comment type="caution">
    <text evidence="6">The sequence shown here is derived from an EMBL/GenBank/DDBJ whole genome shotgun (WGS) entry which is preliminary data.</text>
</comment>
<reference evidence="6 7" key="1">
    <citation type="submission" date="2018-08" db="EMBL/GenBank/DDBJ databases">
        <title>A genome reference for cultivated species of the human gut microbiota.</title>
        <authorList>
            <person name="Zou Y."/>
            <person name="Xue W."/>
            <person name="Luo G."/>
        </authorList>
    </citation>
    <scope>NUCLEOTIDE SEQUENCE [LARGE SCALE GENOMIC DNA]</scope>
    <source>
        <strain evidence="6 7">AF36-12AT</strain>
    </source>
</reference>
<dbReference type="EMBL" id="QRPH01000003">
    <property type="protein sequence ID" value="RHL96314.1"/>
    <property type="molecule type" value="Genomic_DNA"/>
</dbReference>
<name>A0AAQ0LV95_BIFPS</name>
<evidence type="ECO:0000256" key="1">
    <source>
        <dbReference type="ARBA" id="ARBA00002190"/>
    </source>
</evidence>
<dbReference type="Proteomes" id="UP000285613">
    <property type="component" value="Unassembled WGS sequence"/>
</dbReference>
<keyword evidence="4" id="KW-0238">DNA-binding</keyword>
<evidence type="ECO:0000256" key="4">
    <source>
        <dbReference type="ARBA" id="ARBA00023125"/>
    </source>
</evidence>
<gene>
    <name evidence="6" type="ORF">DWZ91_05305</name>
</gene>
<dbReference type="Pfam" id="PF00872">
    <property type="entry name" value="Transposase_mut"/>
    <property type="match status" value="1"/>
</dbReference>
<protein>
    <recommendedName>
        <fullName evidence="8">Mutator family transposase</fullName>
    </recommendedName>
</protein>
<dbReference type="AlphaFoldDB" id="A0AAQ0LV95"/>
<evidence type="ECO:0000256" key="5">
    <source>
        <dbReference type="ARBA" id="ARBA00023172"/>
    </source>
</evidence>
<keyword evidence="5" id="KW-0233">DNA recombination</keyword>
<evidence type="ECO:0008006" key="8">
    <source>
        <dbReference type="Google" id="ProtNLM"/>
    </source>
</evidence>
<dbReference type="GO" id="GO:0003677">
    <property type="term" value="F:DNA binding"/>
    <property type="evidence" value="ECO:0007669"/>
    <property type="project" value="UniProtKB-KW"/>
</dbReference>
<evidence type="ECO:0000256" key="2">
    <source>
        <dbReference type="ARBA" id="ARBA00010961"/>
    </source>
</evidence>
<proteinExistence type="inferred from homology"/>
<dbReference type="InterPro" id="IPR001207">
    <property type="entry name" value="Transposase_mutator"/>
</dbReference>
<comment type="similarity">
    <text evidence="2">Belongs to the transposase mutator family.</text>
</comment>
<dbReference type="GO" id="GO:0004803">
    <property type="term" value="F:transposase activity"/>
    <property type="evidence" value="ECO:0007669"/>
    <property type="project" value="InterPro"/>
</dbReference>
<evidence type="ECO:0000313" key="7">
    <source>
        <dbReference type="Proteomes" id="UP000285613"/>
    </source>
</evidence>
<comment type="function">
    <text evidence="1">Required for the transposition of the insertion element.</text>
</comment>
<evidence type="ECO:0000313" key="6">
    <source>
        <dbReference type="EMBL" id="RHL96314.1"/>
    </source>
</evidence>
<accession>A0AAQ0LV95</accession>
<organism evidence="6 7">
    <name type="scientific">Bifidobacterium pseudocatenulatum</name>
    <dbReference type="NCBI Taxonomy" id="28026"/>
    <lineage>
        <taxon>Bacteria</taxon>
        <taxon>Bacillati</taxon>
        <taxon>Actinomycetota</taxon>
        <taxon>Actinomycetes</taxon>
        <taxon>Bifidobacteriales</taxon>
        <taxon>Bifidobacteriaceae</taxon>
        <taxon>Bifidobacterium</taxon>
    </lineage>
</organism>
<dbReference type="GO" id="GO:0006313">
    <property type="term" value="P:DNA transposition"/>
    <property type="evidence" value="ECO:0007669"/>
    <property type="project" value="InterPro"/>
</dbReference>
<sequence>MVGDRCARLSLSVNSMLPEMKYQRCTIHFMRNVLSKTSPAHRAWTGATLKAVLRHGAPRIRFDRGQGGRIRNGI</sequence>